<dbReference type="AlphaFoldDB" id="A0AAD2HLD0"/>
<feature type="region of interest" description="Disordered" evidence="1">
    <location>
        <begin position="71"/>
        <end position="139"/>
    </location>
</feature>
<evidence type="ECO:0000313" key="3">
    <source>
        <dbReference type="EMBL" id="CAK5278564.1"/>
    </source>
</evidence>
<comment type="caution">
    <text evidence="3">The sequence shown here is derived from an EMBL/GenBank/DDBJ whole genome shotgun (WGS) entry which is preliminary data.</text>
</comment>
<sequence>MNLEQEAKIRKVKAVVQEQKRLDNAYVEGHEEEVKNRPRCKKGPPVLINEFDDHNHLNDLDFELNGDEDEIDNMDWENEDKHRNPVRSKKLGKKSSMSSNSVNSSKTTHKCKPSTDEPKGSAPAKKKGKVSKGGPLPSKQHVQSIALTCMDTTSAIPEDKDYFSKFGGPALDDNIDEEVEKLTVNQKKKHGLPLVDTNIRVKTVVKPKSLKAKCGGADKWGLHHLPPGTLTLFSEAIVPLLKLDVACGKPWSTVTVKMVKNHVRQIYRDEHVVDAESAYFGLHDIGKHAKAAVSRMIFGFPKGEFPTMEELGEYRMPDREDKGPSDPIYDLLNNDGMANTSEIAKWGGGTNKKGMFMSFLVLYTYVQLLITLDVISATYCPKPQYRFLLESHNLKGELLQQVKDKDKDNYLKCVCDIHGDDVTCVKILIHPIGAFLMSGQAVQNSQAELFSCVVTTFIIDSYKTLNPNSGIQIVVLLSQISHQLANMNNSTPSGHPNLLPCLQRTPVSKSFDARLLAVRSPLQHRCHRSSRLAIRGL</sequence>
<proteinExistence type="predicted"/>
<protein>
    <recommendedName>
        <fullName evidence="2">DUF6535 domain-containing protein</fullName>
    </recommendedName>
</protein>
<evidence type="ECO:0000259" key="2">
    <source>
        <dbReference type="Pfam" id="PF20153"/>
    </source>
</evidence>
<feature type="domain" description="DUF6535" evidence="2">
    <location>
        <begin position="447"/>
        <end position="493"/>
    </location>
</feature>
<keyword evidence="4" id="KW-1185">Reference proteome</keyword>
<dbReference type="Proteomes" id="UP001295794">
    <property type="component" value="Unassembled WGS sequence"/>
</dbReference>
<dbReference type="Pfam" id="PF20153">
    <property type="entry name" value="DUF6535"/>
    <property type="match status" value="1"/>
</dbReference>
<evidence type="ECO:0000256" key="1">
    <source>
        <dbReference type="SAM" id="MobiDB-lite"/>
    </source>
</evidence>
<reference evidence="3" key="1">
    <citation type="submission" date="2023-11" db="EMBL/GenBank/DDBJ databases">
        <authorList>
            <person name="De Vega J J."/>
            <person name="De Vega J J."/>
        </authorList>
    </citation>
    <scope>NUCLEOTIDE SEQUENCE</scope>
</reference>
<organism evidence="3 4">
    <name type="scientific">Mycena citricolor</name>
    <dbReference type="NCBI Taxonomy" id="2018698"/>
    <lineage>
        <taxon>Eukaryota</taxon>
        <taxon>Fungi</taxon>
        <taxon>Dikarya</taxon>
        <taxon>Basidiomycota</taxon>
        <taxon>Agaricomycotina</taxon>
        <taxon>Agaricomycetes</taxon>
        <taxon>Agaricomycetidae</taxon>
        <taxon>Agaricales</taxon>
        <taxon>Marasmiineae</taxon>
        <taxon>Mycenaceae</taxon>
        <taxon>Mycena</taxon>
    </lineage>
</organism>
<evidence type="ECO:0000313" key="4">
    <source>
        <dbReference type="Proteomes" id="UP001295794"/>
    </source>
</evidence>
<dbReference type="InterPro" id="IPR045338">
    <property type="entry name" value="DUF6535"/>
</dbReference>
<accession>A0AAD2HLD0</accession>
<gene>
    <name evidence="3" type="ORF">MYCIT1_LOCUS27979</name>
</gene>
<feature type="compositionally biased region" description="Basic residues" evidence="1">
    <location>
        <begin position="84"/>
        <end position="93"/>
    </location>
</feature>
<feature type="compositionally biased region" description="Low complexity" evidence="1">
    <location>
        <begin position="94"/>
        <end position="106"/>
    </location>
</feature>
<name>A0AAD2HLD0_9AGAR</name>
<dbReference type="EMBL" id="CAVNYO010000423">
    <property type="protein sequence ID" value="CAK5278564.1"/>
    <property type="molecule type" value="Genomic_DNA"/>
</dbReference>